<dbReference type="GO" id="GO:0004518">
    <property type="term" value="F:nuclease activity"/>
    <property type="evidence" value="ECO:0007669"/>
    <property type="project" value="UniProtKB-KW"/>
</dbReference>
<keyword evidence="5" id="KW-0378">Hydrolase</keyword>
<evidence type="ECO:0000256" key="5">
    <source>
        <dbReference type="ARBA" id="ARBA00022801"/>
    </source>
</evidence>
<dbReference type="GO" id="GO:0046872">
    <property type="term" value="F:metal ion binding"/>
    <property type="evidence" value="ECO:0007669"/>
    <property type="project" value="UniProtKB-KW"/>
</dbReference>
<sequence>MLEFLVDTDIWVDFFHDQKYARDLINKISIHGPVFTSILSITELRTGFTQEQAEFYLPRFYNITGIVQVSKSAALLAGKFRWEFRRRGITIPTVDSIIAATTIENNYQLVTRNKKDFPMPEIKFYEF</sequence>
<evidence type="ECO:0000256" key="6">
    <source>
        <dbReference type="ARBA" id="ARBA00022842"/>
    </source>
</evidence>
<evidence type="ECO:0000256" key="1">
    <source>
        <dbReference type="ARBA" id="ARBA00001946"/>
    </source>
</evidence>
<organism evidence="9 10">
    <name type="scientific">Candidatus Woykebacteria bacterium RBG_16_44_10</name>
    <dbReference type="NCBI Taxonomy" id="1802597"/>
    <lineage>
        <taxon>Bacteria</taxon>
        <taxon>Candidatus Woykeibacteriota</taxon>
    </lineage>
</organism>
<dbReference type="PANTHER" id="PTHR33653:SF1">
    <property type="entry name" value="RIBONUCLEASE VAPC2"/>
    <property type="match status" value="1"/>
</dbReference>
<comment type="cofactor">
    <cofactor evidence="1">
        <name>Mg(2+)</name>
        <dbReference type="ChEBI" id="CHEBI:18420"/>
    </cofactor>
</comment>
<comment type="similarity">
    <text evidence="7">Belongs to the PINc/VapC protein family.</text>
</comment>
<gene>
    <name evidence="9" type="ORF">A2Z24_00620</name>
</gene>
<dbReference type="GO" id="GO:0016787">
    <property type="term" value="F:hydrolase activity"/>
    <property type="evidence" value="ECO:0007669"/>
    <property type="project" value="UniProtKB-KW"/>
</dbReference>
<keyword evidence="6" id="KW-0460">Magnesium</keyword>
<dbReference type="Gene3D" id="3.40.50.1010">
    <property type="entry name" value="5'-nuclease"/>
    <property type="match status" value="1"/>
</dbReference>
<evidence type="ECO:0000256" key="4">
    <source>
        <dbReference type="ARBA" id="ARBA00022723"/>
    </source>
</evidence>
<evidence type="ECO:0000259" key="8">
    <source>
        <dbReference type="Pfam" id="PF01850"/>
    </source>
</evidence>
<reference evidence="9 10" key="1">
    <citation type="journal article" date="2016" name="Nat. Commun.">
        <title>Thousands of microbial genomes shed light on interconnected biogeochemical processes in an aquifer system.</title>
        <authorList>
            <person name="Anantharaman K."/>
            <person name="Brown C.T."/>
            <person name="Hug L.A."/>
            <person name="Sharon I."/>
            <person name="Castelle C.J."/>
            <person name="Probst A.J."/>
            <person name="Thomas B.C."/>
            <person name="Singh A."/>
            <person name="Wilkins M.J."/>
            <person name="Karaoz U."/>
            <person name="Brodie E.L."/>
            <person name="Williams K.H."/>
            <person name="Hubbard S.S."/>
            <person name="Banfield J.F."/>
        </authorList>
    </citation>
    <scope>NUCLEOTIDE SEQUENCE [LARGE SCALE GENOMIC DNA]</scope>
</reference>
<dbReference type="PANTHER" id="PTHR33653">
    <property type="entry name" value="RIBONUCLEASE VAPC2"/>
    <property type="match status" value="1"/>
</dbReference>
<evidence type="ECO:0000313" key="10">
    <source>
        <dbReference type="Proteomes" id="UP000177588"/>
    </source>
</evidence>
<dbReference type="STRING" id="1802597.A2Z24_00620"/>
<name>A0A1G1WCA8_9BACT</name>
<evidence type="ECO:0000256" key="7">
    <source>
        <dbReference type="ARBA" id="ARBA00038093"/>
    </source>
</evidence>
<evidence type="ECO:0000256" key="3">
    <source>
        <dbReference type="ARBA" id="ARBA00022722"/>
    </source>
</evidence>
<evidence type="ECO:0000313" key="9">
    <source>
        <dbReference type="EMBL" id="OGY25329.1"/>
    </source>
</evidence>
<comment type="caution">
    <text evidence="9">The sequence shown here is derived from an EMBL/GenBank/DDBJ whole genome shotgun (WGS) entry which is preliminary data.</text>
</comment>
<protein>
    <recommendedName>
        <fullName evidence="8">PIN domain-containing protein</fullName>
    </recommendedName>
</protein>
<dbReference type="InterPro" id="IPR002716">
    <property type="entry name" value="PIN_dom"/>
</dbReference>
<dbReference type="InterPro" id="IPR029060">
    <property type="entry name" value="PIN-like_dom_sf"/>
</dbReference>
<dbReference type="EMBL" id="MHCT01000031">
    <property type="protein sequence ID" value="OGY25329.1"/>
    <property type="molecule type" value="Genomic_DNA"/>
</dbReference>
<dbReference type="AlphaFoldDB" id="A0A1G1WCA8"/>
<dbReference type="Pfam" id="PF01850">
    <property type="entry name" value="PIN"/>
    <property type="match status" value="1"/>
</dbReference>
<dbReference type="Proteomes" id="UP000177588">
    <property type="component" value="Unassembled WGS sequence"/>
</dbReference>
<keyword evidence="3" id="KW-0540">Nuclease</keyword>
<dbReference type="InterPro" id="IPR050556">
    <property type="entry name" value="Type_II_TA_system_RNase"/>
</dbReference>
<keyword evidence="2" id="KW-1277">Toxin-antitoxin system</keyword>
<evidence type="ECO:0000256" key="2">
    <source>
        <dbReference type="ARBA" id="ARBA00022649"/>
    </source>
</evidence>
<feature type="domain" description="PIN" evidence="8">
    <location>
        <begin position="5"/>
        <end position="115"/>
    </location>
</feature>
<keyword evidence="4" id="KW-0479">Metal-binding</keyword>
<proteinExistence type="inferred from homology"/>
<dbReference type="SUPFAM" id="SSF88723">
    <property type="entry name" value="PIN domain-like"/>
    <property type="match status" value="1"/>
</dbReference>
<accession>A0A1G1WCA8</accession>